<gene>
    <name evidence="1" type="ORF">AN1_LOCUS3778</name>
</gene>
<organism evidence="1 2">
    <name type="scientific">Arabidopsis thaliana</name>
    <name type="common">Mouse-ear cress</name>
    <dbReference type="NCBI Taxonomy" id="3702"/>
    <lineage>
        <taxon>Eukaryota</taxon>
        <taxon>Viridiplantae</taxon>
        <taxon>Streptophyta</taxon>
        <taxon>Embryophyta</taxon>
        <taxon>Tracheophyta</taxon>
        <taxon>Spermatophyta</taxon>
        <taxon>Magnoliopsida</taxon>
        <taxon>eudicotyledons</taxon>
        <taxon>Gunneridae</taxon>
        <taxon>Pentapetalae</taxon>
        <taxon>rosids</taxon>
        <taxon>malvids</taxon>
        <taxon>Brassicales</taxon>
        <taxon>Brassicaceae</taxon>
        <taxon>Camelineae</taxon>
        <taxon>Arabidopsis</taxon>
    </lineage>
</organism>
<reference evidence="1 2" key="1">
    <citation type="submission" date="2019-11" db="EMBL/GenBank/DDBJ databases">
        <authorList>
            <person name="Jiao W.-B."/>
            <person name="Schneeberger K."/>
        </authorList>
    </citation>
    <scope>NUCLEOTIDE SEQUENCE [LARGE SCALE GENOMIC DNA]</scope>
    <source>
        <strain evidence="2">cv. An-1</strain>
    </source>
</reference>
<dbReference type="AlphaFoldDB" id="A0A654EHC5"/>
<sequence>MIRRASPLFDLTSSIGPRVFGISRLASISQVVPNGSWTLPLVVLLRACLPIQSRDTNFPI</sequence>
<evidence type="ECO:0000313" key="1">
    <source>
        <dbReference type="EMBL" id="VYS48295.1"/>
    </source>
</evidence>
<dbReference type="ExpressionAtlas" id="A0A654EHC5">
    <property type="expression patterns" value="baseline"/>
</dbReference>
<accession>A0A654EHC5</accession>
<name>A0A654EHC5_ARATH</name>
<dbReference type="Proteomes" id="UP000426265">
    <property type="component" value="Unassembled WGS sequence"/>
</dbReference>
<proteinExistence type="predicted"/>
<dbReference type="EMBL" id="CACRSJ010000104">
    <property type="protein sequence ID" value="VYS48295.1"/>
    <property type="molecule type" value="Genomic_DNA"/>
</dbReference>
<protein>
    <submittedName>
        <fullName evidence="1">Uncharacterized protein</fullName>
    </submittedName>
</protein>
<evidence type="ECO:0000313" key="2">
    <source>
        <dbReference type="Proteomes" id="UP000426265"/>
    </source>
</evidence>